<gene>
    <name evidence="3" type="ORF">AAK873_00820</name>
</gene>
<evidence type="ECO:0000313" key="4">
    <source>
        <dbReference type="Proteomes" id="UP001565200"/>
    </source>
</evidence>
<dbReference type="InterPro" id="IPR033186">
    <property type="entry name" value="HerA_C"/>
</dbReference>
<dbReference type="InterPro" id="IPR027417">
    <property type="entry name" value="P-loop_NTPase"/>
</dbReference>
<accession>A0ABV4CS04</accession>
<feature type="domain" description="Helicase HerA-like C-terminal" evidence="2">
    <location>
        <begin position="14"/>
        <end position="495"/>
    </location>
</feature>
<dbReference type="InterPro" id="IPR051162">
    <property type="entry name" value="T4SS_component"/>
</dbReference>
<evidence type="ECO:0000313" key="3">
    <source>
        <dbReference type="EMBL" id="MEY8244153.1"/>
    </source>
</evidence>
<dbReference type="Pfam" id="PF05872">
    <property type="entry name" value="HerA_C"/>
    <property type="match status" value="1"/>
</dbReference>
<dbReference type="RefSeq" id="WP_121699019.1">
    <property type="nucleotide sequence ID" value="NZ_JBCLPP010000002.1"/>
</dbReference>
<organism evidence="3 4">
    <name type="scientific">Heminiphilus faecis</name>
    <dbReference type="NCBI Taxonomy" id="2601703"/>
    <lineage>
        <taxon>Bacteria</taxon>
        <taxon>Pseudomonadati</taxon>
        <taxon>Bacteroidota</taxon>
        <taxon>Bacteroidia</taxon>
        <taxon>Bacteroidales</taxon>
        <taxon>Muribaculaceae</taxon>
        <taxon>Heminiphilus</taxon>
    </lineage>
</organism>
<dbReference type="PANTHER" id="PTHR30121">
    <property type="entry name" value="UNCHARACTERIZED PROTEIN YJGR-RELATED"/>
    <property type="match status" value="1"/>
</dbReference>
<evidence type="ECO:0000259" key="2">
    <source>
        <dbReference type="Pfam" id="PF05872"/>
    </source>
</evidence>
<reference evidence="3 4" key="1">
    <citation type="submission" date="2024-03" db="EMBL/GenBank/DDBJ databases">
        <title>Mouse gut bacterial collection (mGBC) of GemPharmatech.</title>
        <authorList>
            <person name="He Y."/>
            <person name="Dong L."/>
            <person name="Wu D."/>
            <person name="Gao X."/>
            <person name="Lin Z."/>
        </authorList>
    </citation>
    <scope>NUCLEOTIDE SEQUENCE [LARGE SCALE GENOMIC DNA]</scope>
    <source>
        <strain evidence="3 4">54-13</strain>
    </source>
</reference>
<name>A0ABV4CS04_9BACT</name>
<sequence>MYDKKNGLYIAHCSDGPLSIIGNMANRHGLIAGATGTGKTVTLQVMAETFSQAGVPCFLADIKGDLSGVSQAGRLTKFIDKRCAEFGISNPSFEASPVRFFDVFGQQGHPMRATVASMGADLMARLLELNPTQTGVLNIVFKIASDENMELIDLKDLRSMLDYVSKNARNYVSVYGNITTQSVGAIQRALLSLENQGGTSFFGEPAFDIYDLMQTENGHGVLNVLAADKLMLNPKLYSTFLMWLLNEIYTQLPEIGDMEFPKFVFFFDEAHLLFDDAPKALLDNIERVVRLIRSKGVGIYFITQNPIDVPDTILGQLGNRVQHALRAFTPRDQKAVKAAAETFRANTDFDTQTAIQELGTGEALVSFLDENGAPAIVNRAKILFPLSQIGAITDDERTSIIKKSKLYGRYEKSIDRESAFEKILAEKQRAETAEKGQQTADVKTAKTKSAPEHKKNGGGFWGAVVKIAVPVLTTIGRTLGREMVKNITGSGSKKRRR</sequence>
<proteinExistence type="predicted"/>
<dbReference type="Gene3D" id="3.40.50.300">
    <property type="entry name" value="P-loop containing nucleotide triphosphate hydrolases"/>
    <property type="match status" value="2"/>
</dbReference>
<dbReference type="SUPFAM" id="SSF52540">
    <property type="entry name" value="P-loop containing nucleoside triphosphate hydrolases"/>
    <property type="match status" value="1"/>
</dbReference>
<keyword evidence="4" id="KW-1185">Reference proteome</keyword>
<protein>
    <submittedName>
        <fullName evidence="3">Helicase HerA-like domain-containing protein</fullName>
    </submittedName>
</protein>
<dbReference type="EMBL" id="JBCLPP010000002">
    <property type="protein sequence ID" value="MEY8244153.1"/>
    <property type="molecule type" value="Genomic_DNA"/>
</dbReference>
<evidence type="ECO:0000256" key="1">
    <source>
        <dbReference type="SAM" id="MobiDB-lite"/>
    </source>
</evidence>
<feature type="region of interest" description="Disordered" evidence="1">
    <location>
        <begin position="430"/>
        <end position="454"/>
    </location>
</feature>
<dbReference type="Proteomes" id="UP001565200">
    <property type="component" value="Unassembled WGS sequence"/>
</dbReference>
<dbReference type="CDD" id="cd01127">
    <property type="entry name" value="TrwB_TraG_TraD_VirD4"/>
    <property type="match status" value="1"/>
</dbReference>
<dbReference type="PANTHER" id="PTHR30121:SF6">
    <property type="entry name" value="SLR6007 PROTEIN"/>
    <property type="match status" value="1"/>
</dbReference>
<comment type="caution">
    <text evidence="3">The sequence shown here is derived from an EMBL/GenBank/DDBJ whole genome shotgun (WGS) entry which is preliminary data.</text>
</comment>